<organism evidence="1 2">
    <name type="scientific">Taklimakanibacter albus</name>
    <dbReference type="NCBI Taxonomy" id="2800327"/>
    <lineage>
        <taxon>Bacteria</taxon>
        <taxon>Pseudomonadati</taxon>
        <taxon>Pseudomonadota</taxon>
        <taxon>Alphaproteobacteria</taxon>
        <taxon>Hyphomicrobiales</taxon>
        <taxon>Aestuariivirgaceae</taxon>
        <taxon>Taklimakanibacter</taxon>
    </lineage>
</organism>
<evidence type="ECO:0000313" key="2">
    <source>
        <dbReference type="Proteomes" id="UP000616151"/>
    </source>
</evidence>
<keyword evidence="2" id="KW-1185">Reference proteome</keyword>
<dbReference type="Proteomes" id="UP000616151">
    <property type="component" value="Unassembled WGS sequence"/>
</dbReference>
<name>A0ACC5RCH0_9HYPH</name>
<reference evidence="1" key="1">
    <citation type="submission" date="2021-01" db="EMBL/GenBank/DDBJ databases">
        <authorList>
            <person name="Sun Q."/>
        </authorList>
    </citation>
    <scope>NUCLEOTIDE SEQUENCE</scope>
    <source>
        <strain evidence="1">YIM B02566</strain>
    </source>
</reference>
<accession>A0ACC5RCH0</accession>
<proteinExistence type="predicted"/>
<sequence>MDHDRLIDRIYEAAIVPDLWDRILQDVSEMAGCFGAVFSTTASTDNVGRWISSPALRDLMEDFARDSELQANNLWLQRAMAAKHHGFVGNDKLYGAEELERNLSYSKFFYPRGLGYCAGTVIPMPNGDIAVFNLERRYTDGPVPDDKIAALDGIRPHLGRAAVIATRLNLERANSVVEALGTSGLAAAVLAKSGRVIAANDRLEGLSEQFMILAHDKIAAADRRANTLLGTALEQISSAATTRSIPIPASPGSPSAVAHILPLPGEAADIFFCAQALLVVTQLDRPSAPAAELLGGLFDLTPTEARVARCIAEGKSTEETASALKLTRETVRWYLKAIFAKTGVSRQAELSALLAGAVLHGGKRS</sequence>
<dbReference type="EMBL" id="JAENHL010000008">
    <property type="protein sequence ID" value="MBK1870401.1"/>
    <property type="molecule type" value="Genomic_DNA"/>
</dbReference>
<protein>
    <submittedName>
        <fullName evidence="1">Helix-turn-helix transcriptional regulator</fullName>
    </submittedName>
</protein>
<comment type="caution">
    <text evidence="1">The sequence shown here is derived from an EMBL/GenBank/DDBJ whole genome shotgun (WGS) entry which is preliminary data.</text>
</comment>
<gene>
    <name evidence="1" type="ORF">JHL16_28815</name>
</gene>
<evidence type="ECO:0000313" key="1">
    <source>
        <dbReference type="EMBL" id="MBK1870401.1"/>
    </source>
</evidence>